<organism evidence="2 4">
    <name type="scientific">Puccinia graminis f. sp. tritici</name>
    <dbReference type="NCBI Taxonomy" id="56615"/>
    <lineage>
        <taxon>Eukaryota</taxon>
        <taxon>Fungi</taxon>
        <taxon>Dikarya</taxon>
        <taxon>Basidiomycota</taxon>
        <taxon>Pucciniomycotina</taxon>
        <taxon>Pucciniomycetes</taxon>
        <taxon>Pucciniales</taxon>
        <taxon>Pucciniaceae</taxon>
        <taxon>Puccinia</taxon>
    </lineage>
</organism>
<proteinExistence type="predicted"/>
<keyword evidence="4" id="KW-1185">Reference proteome</keyword>
<comment type="caution">
    <text evidence="2">The sequence shown here is derived from an EMBL/GenBank/DDBJ whole genome shotgun (WGS) entry which is preliminary data.</text>
</comment>
<reference evidence="4 5" key="1">
    <citation type="submission" date="2019-05" db="EMBL/GenBank/DDBJ databases">
        <title>Emergence of the Ug99 lineage of the wheat stem rust pathogen through somatic hybridization.</title>
        <authorList>
            <person name="Li F."/>
            <person name="Upadhyaya N.M."/>
            <person name="Sperschneider J."/>
            <person name="Matny O."/>
            <person name="Nguyen-Phuc H."/>
            <person name="Mago R."/>
            <person name="Raley C."/>
            <person name="Miller M.E."/>
            <person name="Silverstein K.A.T."/>
            <person name="Henningsen E."/>
            <person name="Hirsch C.D."/>
            <person name="Visser B."/>
            <person name="Pretorius Z.A."/>
            <person name="Steffenson B.J."/>
            <person name="Schwessinger B."/>
            <person name="Dodds P.N."/>
            <person name="Figueroa M."/>
        </authorList>
    </citation>
    <scope>NUCLEOTIDE SEQUENCE [LARGE SCALE GENOMIC DNA]</scope>
    <source>
        <strain evidence="2">21-0</strain>
        <strain evidence="3 5">Ug99</strain>
    </source>
</reference>
<protein>
    <submittedName>
        <fullName evidence="2">Uncharacterized protein</fullName>
    </submittedName>
</protein>
<evidence type="ECO:0000313" key="5">
    <source>
        <dbReference type="Proteomes" id="UP000325313"/>
    </source>
</evidence>
<evidence type="ECO:0000256" key="1">
    <source>
        <dbReference type="SAM" id="SignalP"/>
    </source>
</evidence>
<gene>
    <name evidence="2" type="ORF">PGT21_050344</name>
    <name evidence="3" type="ORF">PGTUg99_050106</name>
</gene>
<evidence type="ECO:0000313" key="3">
    <source>
        <dbReference type="EMBL" id="KAA1128352.1"/>
    </source>
</evidence>
<keyword evidence="1" id="KW-0732">Signal</keyword>
<dbReference type="EMBL" id="VDEP01000142">
    <property type="protein sequence ID" value="KAA1128352.1"/>
    <property type="molecule type" value="Genomic_DNA"/>
</dbReference>
<sequence length="159" mass="18544">MNLKPLALLFYSIIHMSMCDILSEYMRITPGKNYITIDYSAKTPKENMFKTKIITSDEAKSVLKLFTEGERAIEFLKGVCENELSIQYSISIDRNPNENPWFQSKHNPYNRDYYYHSVPDDLALFLNEVFTSILWHSFKINTSEDSKKFSSCHSSPFSL</sequence>
<evidence type="ECO:0000313" key="2">
    <source>
        <dbReference type="EMBL" id="KAA1066328.1"/>
    </source>
</evidence>
<feature type="signal peptide" evidence="1">
    <location>
        <begin position="1"/>
        <end position="19"/>
    </location>
</feature>
<accession>A0A5B0LRV2</accession>
<dbReference type="EMBL" id="VSWC01000196">
    <property type="protein sequence ID" value="KAA1066328.1"/>
    <property type="molecule type" value="Genomic_DNA"/>
</dbReference>
<dbReference type="AlphaFoldDB" id="A0A5B0LRV2"/>
<feature type="chain" id="PRO_5036366050" evidence="1">
    <location>
        <begin position="20"/>
        <end position="159"/>
    </location>
</feature>
<evidence type="ECO:0000313" key="4">
    <source>
        <dbReference type="Proteomes" id="UP000324748"/>
    </source>
</evidence>
<dbReference type="Proteomes" id="UP000325313">
    <property type="component" value="Unassembled WGS sequence"/>
</dbReference>
<dbReference type="Proteomes" id="UP000324748">
    <property type="component" value="Unassembled WGS sequence"/>
</dbReference>
<name>A0A5B0LRV2_PUCGR</name>